<reference evidence="2" key="1">
    <citation type="journal article" date="2017" name="Cell">
        <title>Insights into land plant evolution garnered from the Marchantia polymorpha genome.</title>
        <authorList>
            <person name="Bowman J.L."/>
            <person name="Kohchi T."/>
            <person name="Yamato K.T."/>
            <person name="Jenkins J."/>
            <person name="Shu S."/>
            <person name="Ishizaki K."/>
            <person name="Yamaoka S."/>
            <person name="Nishihama R."/>
            <person name="Nakamura Y."/>
            <person name="Berger F."/>
            <person name="Adam C."/>
            <person name="Aki S.S."/>
            <person name="Althoff F."/>
            <person name="Araki T."/>
            <person name="Arteaga-Vazquez M.A."/>
            <person name="Balasubrmanian S."/>
            <person name="Barry K."/>
            <person name="Bauer D."/>
            <person name="Boehm C.R."/>
            <person name="Briginshaw L."/>
            <person name="Caballero-Perez J."/>
            <person name="Catarino B."/>
            <person name="Chen F."/>
            <person name="Chiyoda S."/>
            <person name="Chovatia M."/>
            <person name="Davies K.M."/>
            <person name="Delmans M."/>
            <person name="Demura T."/>
            <person name="Dierschke T."/>
            <person name="Dolan L."/>
            <person name="Dorantes-Acosta A.E."/>
            <person name="Eklund D.M."/>
            <person name="Florent S.N."/>
            <person name="Flores-Sandoval E."/>
            <person name="Fujiyama A."/>
            <person name="Fukuzawa H."/>
            <person name="Galik B."/>
            <person name="Grimanelli D."/>
            <person name="Grimwood J."/>
            <person name="Grossniklaus U."/>
            <person name="Hamada T."/>
            <person name="Haseloff J."/>
            <person name="Hetherington A.J."/>
            <person name="Higo A."/>
            <person name="Hirakawa Y."/>
            <person name="Hundley H.N."/>
            <person name="Ikeda Y."/>
            <person name="Inoue K."/>
            <person name="Inoue S.I."/>
            <person name="Ishida S."/>
            <person name="Jia Q."/>
            <person name="Kakita M."/>
            <person name="Kanazawa T."/>
            <person name="Kawai Y."/>
            <person name="Kawashima T."/>
            <person name="Kennedy M."/>
            <person name="Kinose K."/>
            <person name="Kinoshita T."/>
            <person name="Kohara Y."/>
            <person name="Koide E."/>
            <person name="Komatsu K."/>
            <person name="Kopischke S."/>
            <person name="Kubo M."/>
            <person name="Kyozuka J."/>
            <person name="Lagercrantz U."/>
            <person name="Lin S.S."/>
            <person name="Lindquist E."/>
            <person name="Lipzen A.M."/>
            <person name="Lu C.W."/>
            <person name="De Luna E."/>
            <person name="Martienssen R.A."/>
            <person name="Minamino N."/>
            <person name="Mizutani M."/>
            <person name="Mizutani M."/>
            <person name="Mochizuki N."/>
            <person name="Monte I."/>
            <person name="Mosher R."/>
            <person name="Nagasaki H."/>
            <person name="Nakagami H."/>
            <person name="Naramoto S."/>
            <person name="Nishitani K."/>
            <person name="Ohtani M."/>
            <person name="Okamoto T."/>
            <person name="Okumura M."/>
            <person name="Phillips J."/>
            <person name="Pollak B."/>
            <person name="Reinders A."/>
            <person name="Rovekamp M."/>
            <person name="Sano R."/>
            <person name="Sawa S."/>
            <person name="Schmid M.W."/>
            <person name="Shirakawa M."/>
            <person name="Solano R."/>
            <person name="Spunde A."/>
            <person name="Suetsugu N."/>
            <person name="Sugano S."/>
            <person name="Sugiyama A."/>
            <person name="Sun R."/>
            <person name="Suzuki Y."/>
            <person name="Takenaka M."/>
            <person name="Takezawa D."/>
            <person name="Tomogane H."/>
            <person name="Tsuzuki M."/>
            <person name="Ueda T."/>
            <person name="Umeda M."/>
            <person name="Ward J.M."/>
            <person name="Watanabe Y."/>
            <person name="Yazaki K."/>
            <person name="Yokoyama R."/>
            <person name="Yoshitake Y."/>
            <person name="Yotsui I."/>
            <person name="Zachgo S."/>
            <person name="Schmutz J."/>
        </authorList>
    </citation>
    <scope>NUCLEOTIDE SEQUENCE [LARGE SCALE GENOMIC DNA]</scope>
    <source>
        <strain evidence="2">Tak-1</strain>
    </source>
</reference>
<evidence type="ECO:0000313" key="1">
    <source>
        <dbReference type="EMBL" id="PTQ41459.1"/>
    </source>
</evidence>
<sequence>MIGSSSHRDVPATRYTIMLLSVFRSLQFTHLSTHLVFGDIVINSWYGLRWLLSLYCVHGSQQVTSGFVQCAWLRA</sequence>
<dbReference type="AlphaFoldDB" id="A0A2R6X5V3"/>
<gene>
    <name evidence="1" type="ORF">MARPO_0034s0046</name>
</gene>
<accession>A0A2R6X5V3</accession>
<protein>
    <submittedName>
        <fullName evidence="1">Uncharacterized protein</fullName>
    </submittedName>
</protein>
<evidence type="ECO:0000313" key="2">
    <source>
        <dbReference type="Proteomes" id="UP000244005"/>
    </source>
</evidence>
<dbReference type="Proteomes" id="UP000244005">
    <property type="component" value="Unassembled WGS sequence"/>
</dbReference>
<dbReference type="Gramene" id="Mp6g04720.1">
    <property type="protein sequence ID" value="Mp6g04720.1.cds1"/>
    <property type="gene ID" value="Mp6g04720"/>
</dbReference>
<organism evidence="1 2">
    <name type="scientific">Marchantia polymorpha</name>
    <name type="common">Common liverwort</name>
    <name type="synonym">Marchantia aquatica</name>
    <dbReference type="NCBI Taxonomy" id="3197"/>
    <lineage>
        <taxon>Eukaryota</taxon>
        <taxon>Viridiplantae</taxon>
        <taxon>Streptophyta</taxon>
        <taxon>Embryophyta</taxon>
        <taxon>Marchantiophyta</taxon>
        <taxon>Marchantiopsida</taxon>
        <taxon>Marchantiidae</taxon>
        <taxon>Marchantiales</taxon>
        <taxon>Marchantiaceae</taxon>
        <taxon>Marchantia</taxon>
    </lineage>
</organism>
<name>A0A2R6X5V3_MARPO</name>
<dbReference type="EMBL" id="KZ772706">
    <property type="protein sequence ID" value="PTQ41459.1"/>
    <property type="molecule type" value="Genomic_DNA"/>
</dbReference>
<keyword evidence="2" id="KW-1185">Reference proteome</keyword>
<proteinExistence type="predicted"/>